<dbReference type="InterPro" id="IPR040086">
    <property type="entry name" value="MJ0683-like"/>
</dbReference>
<dbReference type="Pfam" id="PF04055">
    <property type="entry name" value="Radical_SAM"/>
    <property type="match status" value="1"/>
</dbReference>
<dbReference type="SMART" id="SM00729">
    <property type="entry name" value="Elp3"/>
    <property type="match status" value="1"/>
</dbReference>
<dbReference type="CDD" id="cd01335">
    <property type="entry name" value="Radical_SAM"/>
    <property type="match status" value="1"/>
</dbReference>
<name>A0A932M1M1_UNCTE</name>
<dbReference type="PROSITE" id="PS51918">
    <property type="entry name" value="RADICAL_SAM"/>
    <property type="match status" value="1"/>
</dbReference>
<comment type="caution">
    <text evidence="6">The sequence shown here is derived from an EMBL/GenBank/DDBJ whole genome shotgun (WGS) entry which is preliminary data.</text>
</comment>
<evidence type="ECO:0000313" key="6">
    <source>
        <dbReference type="EMBL" id="MBI3014981.1"/>
    </source>
</evidence>
<dbReference type="InterPro" id="IPR006638">
    <property type="entry name" value="Elp3/MiaA/NifB-like_rSAM"/>
</dbReference>
<dbReference type="Proteomes" id="UP000741360">
    <property type="component" value="Unassembled WGS sequence"/>
</dbReference>
<dbReference type="GO" id="GO:0046872">
    <property type="term" value="F:metal ion binding"/>
    <property type="evidence" value="ECO:0007669"/>
    <property type="project" value="UniProtKB-KW"/>
</dbReference>
<evidence type="ECO:0000313" key="7">
    <source>
        <dbReference type="Proteomes" id="UP000741360"/>
    </source>
</evidence>
<dbReference type="PANTHER" id="PTHR43432:SF3">
    <property type="entry name" value="SLR0285 PROTEIN"/>
    <property type="match status" value="1"/>
</dbReference>
<dbReference type="SUPFAM" id="SSF102114">
    <property type="entry name" value="Radical SAM enzymes"/>
    <property type="match status" value="1"/>
</dbReference>
<organism evidence="6 7">
    <name type="scientific">Tectimicrobiota bacterium</name>
    <dbReference type="NCBI Taxonomy" id="2528274"/>
    <lineage>
        <taxon>Bacteria</taxon>
        <taxon>Pseudomonadati</taxon>
        <taxon>Nitrospinota/Tectimicrobiota group</taxon>
        <taxon>Candidatus Tectimicrobiota</taxon>
    </lineage>
</organism>
<feature type="region of interest" description="Disordered" evidence="4">
    <location>
        <begin position="1"/>
        <end position="40"/>
    </location>
</feature>
<feature type="domain" description="Radical SAM core" evidence="5">
    <location>
        <begin position="59"/>
        <end position="296"/>
    </location>
</feature>
<evidence type="ECO:0000259" key="5">
    <source>
        <dbReference type="PROSITE" id="PS51918"/>
    </source>
</evidence>
<evidence type="ECO:0000256" key="1">
    <source>
        <dbReference type="ARBA" id="ARBA00022723"/>
    </source>
</evidence>
<dbReference type="SFLD" id="SFLDG01084">
    <property type="entry name" value="Uncharacterised_Radical_SAM_Su"/>
    <property type="match status" value="1"/>
</dbReference>
<dbReference type="GO" id="GO:0003824">
    <property type="term" value="F:catalytic activity"/>
    <property type="evidence" value="ECO:0007669"/>
    <property type="project" value="InterPro"/>
</dbReference>
<dbReference type="InterPro" id="IPR007197">
    <property type="entry name" value="rSAM"/>
</dbReference>
<keyword evidence="1" id="KW-0479">Metal-binding</keyword>
<proteinExistence type="predicted"/>
<dbReference type="AlphaFoldDB" id="A0A932M1M1"/>
<sequence>MRADRSPIRGRGAAGNPANRFERISYVPDPECTDPEDPAPETQFLTDTSRSIIAYNDSPDVGFDASLNPYRGCEHGCIYCYARPTHEYLGFSAGLDFETKILVKEDAPDLLRGELASARWNPQVVAISGVTDPYQPVERRLMLTRRCLEVFLEFRNPVALVTKNFLVTRDLDLLAELARYDAASVTLSVTTLDGDLSRIMEPRTSHPNRRLAAVEALAQEGVPVGVLVAPVIPGLTDHEIPAILTAVARAGASFAGYTPVRLPHAVASLFEEWLTRHYPDKKEKVLNRIRAIRGGKLNDSRFGSRMQGEGIFAEQIAELFSLACRKAGLSEEGPDLSTAAFRRPSGPQLPLFGSA</sequence>
<keyword evidence="2" id="KW-0408">Iron</keyword>
<dbReference type="InterPro" id="IPR058240">
    <property type="entry name" value="rSAM_sf"/>
</dbReference>
<dbReference type="SFLD" id="SFLDS00029">
    <property type="entry name" value="Radical_SAM"/>
    <property type="match status" value="1"/>
</dbReference>
<dbReference type="PANTHER" id="PTHR43432">
    <property type="entry name" value="SLR0285 PROTEIN"/>
    <property type="match status" value="1"/>
</dbReference>
<dbReference type="GO" id="GO:0051536">
    <property type="term" value="F:iron-sulfur cluster binding"/>
    <property type="evidence" value="ECO:0007669"/>
    <property type="project" value="UniProtKB-KW"/>
</dbReference>
<keyword evidence="3" id="KW-0411">Iron-sulfur</keyword>
<dbReference type="Gene3D" id="3.80.30.30">
    <property type="match status" value="1"/>
</dbReference>
<dbReference type="NCBIfam" id="NF033668">
    <property type="entry name" value="rSAM_PA0069"/>
    <property type="match status" value="1"/>
</dbReference>
<gene>
    <name evidence="6" type="ORF">HYY65_08000</name>
</gene>
<evidence type="ECO:0000256" key="2">
    <source>
        <dbReference type="ARBA" id="ARBA00023004"/>
    </source>
</evidence>
<dbReference type="EMBL" id="JACPSX010000151">
    <property type="protein sequence ID" value="MBI3014981.1"/>
    <property type="molecule type" value="Genomic_DNA"/>
</dbReference>
<evidence type="ECO:0000256" key="4">
    <source>
        <dbReference type="SAM" id="MobiDB-lite"/>
    </source>
</evidence>
<evidence type="ECO:0000256" key="3">
    <source>
        <dbReference type="ARBA" id="ARBA00023014"/>
    </source>
</evidence>
<feature type="region of interest" description="Disordered" evidence="4">
    <location>
        <begin position="335"/>
        <end position="355"/>
    </location>
</feature>
<reference evidence="6" key="1">
    <citation type="submission" date="2020-07" db="EMBL/GenBank/DDBJ databases">
        <title>Huge and variable diversity of episymbiotic CPR bacteria and DPANN archaea in groundwater ecosystems.</title>
        <authorList>
            <person name="He C.Y."/>
            <person name="Keren R."/>
            <person name="Whittaker M."/>
            <person name="Farag I.F."/>
            <person name="Doudna J."/>
            <person name="Cate J.H.D."/>
            <person name="Banfield J.F."/>
        </authorList>
    </citation>
    <scope>NUCLEOTIDE SEQUENCE</scope>
    <source>
        <strain evidence="6">NC_groundwater_717_Ag_S-0.2um_59_8</strain>
    </source>
</reference>
<protein>
    <submittedName>
        <fullName evidence="6">PA0069 family radical SAM protein</fullName>
    </submittedName>
</protein>
<accession>A0A932M1M1</accession>